<reference evidence="1" key="3">
    <citation type="submission" date="2022-01" db="UniProtKB">
        <authorList>
            <consortium name="EnsemblPlants"/>
        </authorList>
    </citation>
    <scope>IDENTIFICATION</scope>
    <source>
        <strain evidence="1">subsp. vulgare</strain>
    </source>
</reference>
<evidence type="ECO:0000313" key="2">
    <source>
        <dbReference type="Proteomes" id="UP000011116"/>
    </source>
</evidence>
<dbReference type="ExpressionAtlas" id="M0XBD7">
    <property type="expression patterns" value="baseline and differential"/>
</dbReference>
<reference evidence="2" key="1">
    <citation type="journal article" date="2012" name="Nature">
        <title>A physical, genetic and functional sequence assembly of the barley genome.</title>
        <authorList>
            <consortium name="The International Barley Genome Sequencing Consortium"/>
            <person name="Mayer K.F."/>
            <person name="Waugh R."/>
            <person name="Brown J.W."/>
            <person name="Schulman A."/>
            <person name="Langridge P."/>
            <person name="Platzer M."/>
            <person name="Fincher G.B."/>
            <person name="Muehlbauer G.J."/>
            <person name="Sato K."/>
            <person name="Close T.J."/>
            <person name="Wise R.P."/>
            <person name="Stein N."/>
        </authorList>
    </citation>
    <scope>NUCLEOTIDE SEQUENCE [LARGE SCALE GENOMIC DNA]</scope>
    <source>
        <strain evidence="2">cv. Morex</strain>
    </source>
</reference>
<evidence type="ECO:0000313" key="1">
    <source>
        <dbReference type="EnsemblPlants" id="HORVU.MOREX.r3.2HG0177290.1.CDS1"/>
    </source>
</evidence>
<dbReference type="AlphaFoldDB" id="M0XBD7"/>
<name>M0XBD7_HORVV</name>
<dbReference type="EnsemblPlants" id="HORVU.MOREX.r3.2HG0177290.1">
    <property type="protein sequence ID" value="HORVU.MOREX.r3.2HG0177290.1.CDS1"/>
    <property type="gene ID" value="HORVU.MOREX.r3.2HG0177290"/>
</dbReference>
<keyword evidence="2" id="KW-1185">Reference proteome</keyword>
<protein>
    <submittedName>
        <fullName evidence="1">Uncharacterized protein</fullName>
    </submittedName>
</protein>
<dbReference type="Gramene" id="HORVU.MOREX.r2.2HG0146690.1">
    <property type="protein sequence ID" value="HORVU.MOREX.r2.2HG0146690.1.CDS.1"/>
    <property type="gene ID" value="HORVU.MOREX.r2.2HG0146690"/>
</dbReference>
<sequence length="124" mass="13088">MIILTGDGTDNEPSAHPPSRGAGSHSPADGTRRDDGPPNAGPRAGILEMDYQESPERMVWERKAAENGKKDCSSAIGSLDQKMTLIGAKSRCLDCSPAIGSLDQKTTLVRSTEDHCLCSGCMGI</sequence>
<reference evidence="1" key="2">
    <citation type="submission" date="2020-10" db="EMBL/GenBank/DDBJ databases">
        <authorList>
            <person name="Scholz U."/>
            <person name="Mascher M."/>
            <person name="Fiebig A."/>
        </authorList>
    </citation>
    <scope>NUCLEOTIDE SEQUENCE [LARGE SCALE GENOMIC DNA]</scope>
    <source>
        <strain evidence="1">cv. Morex</strain>
    </source>
</reference>
<dbReference type="Proteomes" id="UP000011116">
    <property type="component" value="Chromosome 2H"/>
</dbReference>
<accession>M0XBD7</accession>
<proteinExistence type="predicted"/>
<organism evidence="1 2">
    <name type="scientific">Hordeum vulgare subsp. vulgare</name>
    <name type="common">Domesticated barley</name>
    <dbReference type="NCBI Taxonomy" id="112509"/>
    <lineage>
        <taxon>Eukaryota</taxon>
        <taxon>Viridiplantae</taxon>
        <taxon>Streptophyta</taxon>
        <taxon>Embryophyta</taxon>
        <taxon>Tracheophyta</taxon>
        <taxon>Spermatophyta</taxon>
        <taxon>Magnoliopsida</taxon>
        <taxon>Liliopsida</taxon>
        <taxon>Poales</taxon>
        <taxon>Poaceae</taxon>
        <taxon>BOP clade</taxon>
        <taxon>Pooideae</taxon>
        <taxon>Triticodae</taxon>
        <taxon>Triticeae</taxon>
        <taxon>Hordeinae</taxon>
        <taxon>Hordeum</taxon>
    </lineage>
</organism>
<dbReference type="Gramene" id="HORVU.MOREX.r3.2HG0177290.1">
    <property type="protein sequence ID" value="HORVU.MOREX.r3.2HG0177290.1.CDS1"/>
    <property type="gene ID" value="HORVU.MOREX.r3.2HG0177290"/>
</dbReference>